<feature type="compositionally biased region" description="Low complexity" evidence="1">
    <location>
        <begin position="183"/>
        <end position="197"/>
    </location>
</feature>
<accession>A0AAD4D9S6</accession>
<evidence type="ECO:0000313" key="3">
    <source>
        <dbReference type="Proteomes" id="UP001194580"/>
    </source>
</evidence>
<protein>
    <submittedName>
        <fullName evidence="2">Uncharacterized protein</fullName>
    </submittedName>
</protein>
<feature type="compositionally biased region" description="Low complexity" evidence="1">
    <location>
        <begin position="160"/>
        <end position="170"/>
    </location>
</feature>
<evidence type="ECO:0000256" key="1">
    <source>
        <dbReference type="SAM" id="MobiDB-lite"/>
    </source>
</evidence>
<name>A0AAD4D9S6_9FUNG</name>
<proteinExistence type="predicted"/>
<comment type="caution">
    <text evidence="2">The sequence shown here is derived from an EMBL/GenBank/DDBJ whole genome shotgun (WGS) entry which is preliminary data.</text>
</comment>
<gene>
    <name evidence="2" type="ORF">BGZ95_011946</name>
</gene>
<dbReference type="AlphaFoldDB" id="A0AAD4D9S6"/>
<reference evidence="2" key="1">
    <citation type="journal article" date="2020" name="Fungal Divers.">
        <title>Resolving the Mortierellaceae phylogeny through synthesis of multi-gene phylogenetics and phylogenomics.</title>
        <authorList>
            <person name="Vandepol N."/>
            <person name="Liber J."/>
            <person name="Desiro A."/>
            <person name="Na H."/>
            <person name="Kennedy M."/>
            <person name="Barry K."/>
            <person name="Grigoriev I.V."/>
            <person name="Miller A.N."/>
            <person name="O'Donnell K."/>
            <person name="Stajich J.E."/>
            <person name="Bonito G."/>
        </authorList>
    </citation>
    <scope>NUCLEOTIDE SEQUENCE</scope>
    <source>
        <strain evidence="2">NRRL 28262</strain>
    </source>
</reference>
<feature type="compositionally biased region" description="Gly residues" evidence="1">
    <location>
        <begin position="128"/>
        <end position="137"/>
    </location>
</feature>
<dbReference type="EMBL" id="JAAAIL010000950">
    <property type="protein sequence ID" value="KAG0272315.1"/>
    <property type="molecule type" value="Genomic_DNA"/>
</dbReference>
<feature type="compositionally biased region" description="Acidic residues" evidence="1">
    <location>
        <begin position="198"/>
        <end position="207"/>
    </location>
</feature>
<keyword evidence="3" id="KW-1185">Reference proteome</keyword>
<sequence length="283" mass="30881">MFNWIKSPTLPDTIETQAFRSISSADSPILKISTINDRTNRMKLIPWEDILEIFPDAIYLRDANGIVMPARDHNQTRISPKSIKLQPDVVLEVVSTHDIPPTSALPENIIKTEDLKQQPSTATTTTGITGGVTGGSGSTPRPSMTRGSTDIDPSHHTSSRSRSSSFRASSEIAPKASRKQSHDATPTAATARTNNGNNDDDDDDEDGWSPFQANSAATFSARAHALAGFTTTDAHILAGHHGTTTNDNTLLRQEMIHRLELLSAEQEERLNIILKACRARPPR</sequence>
<organism evidence="2 3">
    <name type="scientific">Linnemannia exigua</name>
    <dbReference type="NCBI Taxonomy" id="604196"/>
    <lineage>
        <taxon>Eukaryota</taxon>
        <taxon>Fungi</taxon>
        <taxon>Fungi incertae sedis</taxon>
        <taxon>Mucoromycota</taxon>
        <taxon>Mortierellomycotina</taxon>
        <taxon>Mortierellomycetes</taxon>
        <taxon>Mortierellales</taxon>
        <taxon>Mortierellaceae</taxon>
        <taxon>Linnemannia</taxon>
    </lineage>
</organism>
<evidence type="ECO:0000313" key="2">
    <source>
        <dbReference type="EMBL" id="KAG0272315.1"/>
    </source>
</evidence>
<feature type="region of interest" description="Disordered" evidence="1">
    <location>
        <begin position="100"/>
        <end position="211"/>
    </location>
</feature>
<dbReference type="Proteomes" id="UP001194580">
    <property type="component" value="Unassembled WGS sequence"/>
</dbReference>